<protein>
    <submittedName>
        <fullName evidence="1">Uncharacterized protein</fullName>
    </submittedName>
</protein>
<dbReference type="AlphaFoldDB" id="G9AJ32"/>
<dbReference type="HOGENOM" id="CLU_3103033_0_0_5"/>
<name>G9AJ32_SINF1</name>
<evidence type="ECO:0000313" key="1">
    <source>
        <dbReference type="EMBL" id="CCF01064.1"/>
    </source>
</evidence>
<keyword evidence="1" id="KW-0614">Plasmid</keyword>
<geneLocation type="plasmid" evidence="1 2">
    <name>pSfHH103e</name>
</geneLocation>
<sequence>MLKSAKGATVTDATGYKLLDGFAGSVGRQCPIRGRTASSSKVANANFVYSA</sequence>
<dbReference type="EMBL" id="HE616899">
    <property type="protein sequence ID" value="CCF01064.1"/>
    <property type="molecule type" value="Genomic_DNA"/>
</dbReference>
<dbReference type="KEGG" id="sfh:SFHH103_06606"/>
<reference evidence="1 2" key="1">
    <citation type="journal article" date="2012" name="J. Bacteriol.">
        <title>Genome sequence of the soybean symbiont Sinorhizobium fredii HH103.</title>
        <authorList>
            <person name="Weidner S."/>
            <person name="Becker A."/>
            <person name="Bonilla I."/>
            <person name="Jaenicke S."/>
            <person name="Lloret J."/>
            <person name="Margaret I."/>
            <person name="Puhler A."/>
            <person name="Ruiz-Sainz J.E."/>
            <person name="Schneiker-Bekel S."/>
            <person name="Szczepanowski R."/>
            <person name="Vinardell J.M."/>
            <person name="Zehner S."/>
            <person name="Gottfert M."/>
        </authorList>
    </citation>
    <scope>NUCLEOTIDE SEQUENCE [LARGE SCALE GENOMIC DNA]</scope>
    <source>
        <strain evidence="1 2">HH103</strain>
        <plasmid evidence="2">pSfHH103e</plasmid>
    </source>
</reference>
<dbReference type="Proteomes" id="UP000007735">
    <property type="component" value="Plasmid pSfHH103e"/>
</dbReference>
<organism evidence="1 2">
    <name type="scientific">Sinorhizobium fredii (strain HH103)</name>
    <dbReference type="NCBI Taxonomy" id="1117943"/>
    <lineage>
        <taxon>Bacteria</taxon>
        <taxon>Pseudomonadati</taxon>
        <taxon>Pseudomonadota</taxon>
        <taxon>Alphaproteobacteria</taxon>
        <taxon>Hyphomicrobiales</taxon>
        <taxon>Rhizobiaceae</taxon>
        <taxon>Sinorhizobium/Ensifer group</taxon>
        <taxon>Sinorhizobium</taxon>
    </lineage>
</organism>
<proteinExistence type="predicted"/>
<accession>G9AJ32</accession>
<gene>
    <name evidence="1" type="ordered locus">SFHH103_06606</name>
</gene>
<evidence type="ECO:0000313" key="2">
    <source>
        <dbReference type="Proteomes" id="UP000007735"/>
    </source>
</evidence>